<sequence length="453" mass="50196">MWGSVAVVWAICLACIQPAVFPWVLPFGSNKDRPRPAHGALTGKVECFSDYMTLQVPRSHVQGLRQWLAWVLHPPGTMRAPNHLDSLLTKCGFLLRPAQEGGFIFRALYSGCFVQKEVGLGNYCFAVLGSELRGTMRAPNHLDSLLTKCGFLLRPVQEGGFIFRALYSGCFVQKETPWMLSLRGELVASLEDASLMGLDVDIGATTVTVQSPRQELLQRQEVWNTSLELLPLWLVSGSYAYSLKAACPLVSSQPGSEVSVYIPKQRLGLVRRGLHVEETLSPRFLRVHQSNTFTVTEDRDFVFVSIPAPLLLQYQPCPDARESPGTQAFYRVDLSLAFVEMVSPVHWRVENFFQCVAGTSSTVLANGSTGRRKLDVHCLLFHQCKPRASWSSDSSKKGRLNSTSLGSSYTLLRAHGSFSGWPQTFTGGLPVSRFHDHIFVSRSPLSSVAFLAI</sequence>
<accession>A0A8J6G0Q8</accession>
<evidence type="ECO:0000313" key="3">
    <source>
        <dbReference type="EMBL" id="KAH0502160.1"/>
    </source>
</evidence>
<feature type="domain" description="CIROZ beta" evidence="2">
    <location>
        <begin position="251"/>
        <end position="355"/>
    </location>
</feature>
<dbReference type="Pfam" id="PF15094">
    <property type="entry name" value="DUF4556"/>
    <property type="match status" value="1"/>
</dbReference>
<proteinExistence type="predicted"/>
<dbReference type="PANTHER" id="PTHR38653:SF1">
    <property type="entry name" value="GENE 572-RELATED"/>
    <property type="match status" value="1"/>
</dbReference>
<feature type="signal peptide" evidence="1">
    <location>
        <begin position="1"/>
        <end position="22"/>
    </location>
</feature>
<keyword evidence="1" id="KW-0732">Signal</keyword>
<evidence type="ECO:0000313" key="4">
    <source>
        <dbReference type="Proteomes" id="UP000710432"/>
    </source>
</evidence>
<dbReference type="PANTHER" id="PTHR38653">
    <property type="entry name" value="GENE 572-RELATED"/>
    <property type="match status" value="1"/>
</dbReference>
<dbReference type="EMBL" id="JAATJU010026169">
    <property type="protein sequence ID" value="KAH0502160.1"/>
    <property type="molecule type" value="Genomic_DNA"/>
</dbReference>
<organism evidence="3 4">
    <name type="scientific">Microtus ochrogaster</name>
    <name type="common">Prairie vole</name>
    <dbReference type="NCBI Taxonomy" id="79684"/>
    <lineage>
        <taxon>Eukaryota</taxon>
        <taxon>Metazoa</taxon>
        <taxon>Chordata</taxon>
        <taxon>Craniata</taxon>
        <taxon>Vertebrata</taxon>
        <taxon>Euteleostomi</taxon>
        <taxon>Mammalia</taxon>
        <taxon>Eutheria</taxon>
        <taxon>Euarchontoglires</taxon>
        <taxon>Glires</taxon>
        <taxon>Rodentia</taxon>
        <taxon>Myomorpha</taxon>
        <taxon>Muroidea</taxon>
        <taxon>Cricetidae</taxon>
        <taxon>Arvicolinae</taxon>
        <taxon>Microtus</taxon>
    </lineage>
</organism>
<dbReference type="InterPro" id="IPR049521">
    <property type="entry name" value="CIROZ_b"/>
</dbReference>
<gene>
    <name evidence="3" type="ORF">LTLLF_106530</name>
</gene>
<feature type="chain" id="PRO_5035229652" description="CIROZ beta domain-containing protein" evidence="1">
    <location>
        <begin position="23"/>
        <end position="453"/>
    </location>
</feature>
<dbReference type="InterPro" id="IPR027956">
    <property type="entry name" value="CIROZ"/>
</dbReference>
<reference evidence="3" key="1">
    <citation type="submission" date="2020-03" db="EMBL/GenBank/DDBJ databases">
        <title>Studies in the Genomics of Life Span.</title>
        <authorList>
            <person name="Glass D."/>
        </authorList>
    </citation>
    <scope>NUCLEOTIDE SEQUENCE</scope>
    <source>
        <strain evidence="3">LTLLF</strain>
        <tissue evidence="3">Muscle</tissue>
    </source>
</reference>
<name>A0A8J6G0Q8_MICOH</name>
<dbReference type="AlphaFoldDB" id="A0A8J6G0Q8"/>
<evidence type="ECO:0000256" key="1">
    <source>
        <dbReference type="SAM" id="SignalP"/>
    </source>
</evidence>
<dbReference type="Proteomes" id="UP000710432">
    <property type="component" value="Unassembled WGS sequence"/>
</dbReference>
<comment type="caution">
    <text evidence="3">The sequence shown here is derived from an EMBL/GenBank/DDBJ whole genome shotgun (WGS) entry which is preliminary data.</text>
</comment>
<protein>
    <recommendedName>
        <fullName evidence="2">CIROZ beta domain-containing protein</fullName>
    </recommendedName>
</protein>
<evidence type="ECO:0000259" key="2">
    <source>
        <dbReference type="Pfam" id="PF15094"/>
    </source>
</evidence>